<gene>
    <name evidence="1" type="ORF">CSSPTR1EN2_LOCUS14857</name>
</gene>
<sequence>MDQNLLDAFCQNNLSITMPTKVTGVQNGVLLPCCYSGEKNNLASDMEDGQLGCCSSQLKKYNNQCHCLHTSSLTESYASQNQAAYDMVNCPEKHA</sequence>
<organism evidence="1 2">
    <name type="scientific">Sphagnum troendelagicum</name>
    <dbReference type="NCBI Taxonomy" id="128251"/>
    <lineage>
        <taxon>Eukaryota</taxon>
        <taxon>Viridiplantae</taxon>
        <taxon>Streptophyta</taxon>
        <taxon>Embryophyta</taxon>
        <taxon>Bryophyta</taxon>
        <taxon>Sphagnophytina</taxon>
        <taxon>Sphagnopsida</taxon>
        <taxon>Sphagnales</taxon>
        <taxon>Sphagnaceae</taxon>
        <taxon>Sphagnum</taxon>
    </lineage>
</organism>
<proteinExistence type="predicted"/>
<keyword evidence="2" id="KW-1185">Reference proteome</keyword>
<evidence type="ECO:0000313" key="1">
    <source>
        <dbReference type="EMBL" id="CAK9219788.1"/>
    </source>
</evidence>
<accession>A0ABP0UEE2</accession>
<evidence type="ECO:0000313" key="2">
    <source>
        <dbReference type="Proteomes" id="UP001497512"/>
    </source>
</evidence>
<protein>
    <submittedName>
        <fullName evidence="1">Uncharacterized protein</fullName>
    </submittedName>
</protein>
<dbReference type="EMBL" id="OZ019895">
    <property type="protein sequence ID" value="CAK9219788.1"/>
    <property type="molecule type" value="Genomic_DNA"/>
</dbReference>
<name>A0ABP0UEE2_9BRYO</name>
<reference evidence="1" key="1">
    <citation type="submission" date="2024-02" db="EMBL/GenBank/DDBJ databases">
        <authorList>
            <consortium name="ELIXIR-Norway"/>
            <consortium name="Elixir Norway"/>
        </authorList>
    </citation>
    <scope>NUCLEOTIDE SEQUENCE</scope>
</reference>
<dbReference type="Proteomes" id="UP001497512">
    <property type="component" value="Chromosome 3"/>
</dbReference>